<name>A0A841I3F1_9DEIO</name>
<dbReference type="CDD" id="cd01146">
    <property type="entry name" value="FhuD"/>
    <property type="match status" value="1"/>
</dbReference>
<dbReference type="InterPro" id="IPR002491">
    <property type="entry name" value="ABC_transptr_periplasmic_BD"/>
</dbReference>
<dbReference type="RefSeq" id="WP_183987649.1">
    <property type="nucleotide sequence ID" value="NZ_JACHHG010000008.1"/>
</dbReference>
<dbReference type="PROSITE" id="PS50983">
    <property type="entry name" value="FE_B12_PBP"/>
    <property type="match status" value="1"/>
</dbReference>
<proteinExistence type="inferred from homology"/>
<dbReference type="InterPro" id="IPR051313">
    <property type="entry name" value="Bact_iron-sidero_bind"/>
</dbReference>
<dbReference type="GO" id="GO:0030288">
    <property type="term" value="C:outer membrane-bounded periplasmic space"/>
    <property type="evidence" value="ECO:0007669"/>
    <property type="project" value="TreeGrafter"/>
</dbReference>
<organism evidence="7 8">
    <name type="scientific">Deinobacterium chartae</name>
    <dbReference type="NCBI Taxonomy" id="521158"/>
    <lineage>
        <taxon>Bacteria</taxon>
        <taxon>Thermotogati</taxon>
        <taxon>Deinococcota</taxon>
        <taxon>Deinococci</taxon>
        <taxon>Deinococcales</taxon>
        <taxon>Deinococcaceae</taxon>
        <taxon>Deinobacterium</taxon>
    </lineage>
</organism>
<dbReference type="PANTHER" id="PTHR30532:SF29">
    <property type="entry name" value="FE(3+) DICITRATE-BINDING PERIPLASMIC PROTEIN"/>
    <property type="match status" value="1"/>
</dbReference>
<feature type="chain" id="PRO_5032855162" evidence="5">
    <location>
        <begin position="23"/>
        <end position="313"/>
    </location>
</feature>
<sequence length="313" mass="34550">MTRMTCFISLTLGFLASSAALAQNCAGMTVQHALGTTCVPKTPKRVVALEWVYTEDLLALGVQPVGVADIKGYESWVRIPVKLGAGVKDVGGREQPSFEKIMELKPDLIVVPKFRATQTYGRLSAIAPTLAFDSYPTDGSSQYQQMRQTFTTLARVLGRAQQGRDVLARLDKRLAQGKAQLARAGRQNQSFVLTQAFTTDNQPTMRLFGKNALTSQVLEGLGLRNAWTQQTDLYGFSTVSLEVLPTLRTQNFFYITQDNDNVFGAPSVTPLWNRLSFVQAKQAYRLAGDTWTFGGPLSAMTLIDQVLNRMLPR</sequence>
<evidence type="ECO:0000256" key="1">
    <source>
        <dbReference type="ARBA" id="ARBA00004196"/>
    </source>
</evidence>
<feature type="domain" description="Fe/B12 periplasmic-binding" evidence="6">
    <location>
        <begin position="45"/>
        <end position="313"/>
    </location>
</feature>
<accession>A0A841I3F1</accession>
<evidence type="ECO:0000256" key="5">
    <source>
        <dbReference type="SAM" id="SignalP"/>
    </source>
</evidence>
<dbReference type="PANTHER" id="PTHR30532">
    <property type="entry name" value="IRON III DICITRATE-BINDING PERIPLASMIC PROTEIN"/>
    <property type="match status" value="1"/>
</dbReference>
<dbReference type="Gene3D" id="3.40.50.1980">
    <property type="entry name" value="Nitrogenase molybdenum iron protein domain"/>
    <property type="match status" value="2"/>
</dbReference>
<dbReference type="AlphaFoldDB" id="A0A841I3F1"/>
<keyword evidence="4 5" id="KW-0732">Signal</keyword>
<dbReference type="SUPFAM" id="SSF53807">
    <property type="entry name" value="Helical backbone' metal receptor"/>
    <property type="match status" value="1"/>
</dbReference>
<reference evidence="7 8" key="1">
    <citation type="submission" date="2020-08" db="EMBL/GenBank/DDBJ databases">
        <title>Genomic Encyclopedia of Type Strains, Phase IV (KMG-IV): sequencing the most valuable type-strain genomes for metagenomic binning, comparative biology and taxonomic classification.</title>
        <authorList>
            <person name="Goeker M."/>
        </authorList>
    </citation>
    <scope>NUCLEOTIDE SEQUENCE [LARGE SCALE GENOMIC DNA]</scope>
    <source>
        <strain evidence="7 8">DSM 21458</strain>
    </source>
</reference>
<protein>
    <submittedName>
        <fullName evidence="7">Iron complex transport system substrate-binding protein</fullName>
    </submittedName>
</protein>
<keyword evidence="3" id="KW-0813">Transport</keyword>
<comment type="similarity">
    <text evidence="2">Belongs to the bacterial solute-binding protein 8 family.</text>
</comment>
<evidence type="ECO:0000313" key="8">
    <source>
        <dbReference type="Proteomes" id="UP000569951"/>
    </source>
</evidence>
<evidence type="ECO:0000256" key="4">
    <source>
        <dbReference type="ARBA" id="ARBA00022729"/>
    </source>
</evidence>
<dbReference type="Pfam" id="PF01497">
    <property type="entry name" value="Peripla_BP_2"/>
    <property type="match status" value="1"/>
</dbReference>
<feature type="signal peptide" evidence="5">
    <location>
        <begin position="1"/>
        <end position="22"/>
    </location>
</feature>
<dbReference type="GO" id="GO:1901678">
    <property type="term" value="P:iron coordination entity transport"/>
    <property type="evidence" value="ECO:0007669"/>
    <property type="project" value="UniProtKB-ARBA"/>
</dbReference>
<dbReference type="Proteomes" id="UP000569951">
    <property type="component" value="Unassembled WGS sequence"/>
</dbReference>
<keyword evidence="8" id="KW-1185">Reference proteome</keyword>
<evidence type="ECO:0000256" key="3">
    <source>
        <dbReference type="ARBA" id="ARBA00022448"/>
    </source>
</evidence>
<comment type="caution">
    <text evidence="7">The sequence shown here is derived from an EMBL/GenBank/DDBJ whole genome shotgun (WGS) entry which is preliminary data.</text>
</comment>
<evidence type="ECO:0000259" key="6">
    <source>
        <dbReference type="PROSITE" id="PS50983"/>
    </source>
</evidence>
<comment type="subcellular location">
    <subcellularLocation>
        <location evidence="1">Cell envelope</location>
    </subcellularLocation>
</comment>
<evidence type="ECO:0000256" key="2">
    <source>
        <dbReference type="ARBA" id="ARBA00008814"/>
    </source>
</evidence>
<evidence type="ECO:0000313" key="7">
    <source>
        <dbReference type="EMBL" id="MBB6098898.1"/>
    </source>
</evidence>
<dbReference type="PRINTS" id="PR01715">
    <property type="entry name" value="FERRIBNDNGPP"/>
</dbReference>
<dbReference type="EMBL" id="JACHHG010000008">
    <property type="protein sequence ID" value="MBB6098898.1"/>
    <property type="molecule type" value="Genomic_DNA"/>
</dbReference>
<gene>
    <name evidence="7" type="ORF">HNR42_002333</name>
</gene>